<keyword evidence="2" id="KW-1185">Reference proteome</keyword>
<evidence type="ECO:0000313" key="1">
    <source>
        <dbReference type="EMBL" id="AVO43419.1"/>
    </source>
</evidence>
<accession>A0A2S0N5J1</accession>
<protein>
    <submittedName>
        <fullName evidence="1">Uncharacterized protein</fullName>
    </submittedName>
</protein>
<dbReference type="KEGG" id="simp:C6571_18450"/>
<organism evidence="1 2">
    <name type="scientific">Simplicispira suum</name>
    <dbReference type="NCBI Taxonomy" id="2109915"/>
    <lineage>
        <taxon>Bacteria</taxon>
        <taxon>Pseudomonadati</taxon>
        <taxon>Pseudomonadota</taxon>
        <taxon>Betaproteobacteria</taxon>
        <taxon>Burkholderiales</taxon>
        <taxon>Comamonadaceae</taxon>
        <taxon>Simplicispira</taxon>
    </lineage>
</organism>
<proteinExistence type="predicted"/>
<reference evidence="1 2" key="1">
    <citation type="submission" date="2018-03" db="EMBL/GenBank/DDBJ databases">
        <title>Genome sequencing of Simplicispira sp.</title>
        <authorList>
            <person name="Kim S.-J."/>
            <person name="Heo J."/>
            <person name="Kwon S.-W."/>
        </authorList>
    </citation>
    <scope>NUCLEOTIDE SEQUENCE [LARGE SCALE GENOMIC DNA]</scope>
    <source>
        <strain evidence="1 2">SC1-8</strain>
        <plasmid evidence="1 2">unnamed1</plasmid>
    </source>
</reference>
<name>A0A2S0N5J1_9BURK</name>
<evidence type="ECO:0000313" key="2">
    <source>
        <dbReference type="Proteomes" id="UP000239326"/>
    </source>
</evidence>
<gene>
    <name evidence="1" type="ORF">C6571_18450</name>
</gene>
<geneLocation type="plasmid" evidence="1 2">
    <name>unnamed1</name>
</geneLocation>
<sequence>MHAFRSFEDARCHGFVPAVASRAYGHYRGCTIAGFDMSNRRRLGLVYCLRAIIPEEFTSNYMGVTSDTYFGVSESVRILARENASRNQSALDDLEPKVIQMFSEQVLAGARDGSRQWINQWFAYHPKAVEQALLHQKQARAQIAST</sequence>
<dbReference type="Proteomes" id="UP000239326">
    <property type="component" value="Plasmid unnamed1"/>
</dbReference>
<dbReference type="AlphaFoldDB" id="A0A2S0N5J1"/>
<dbReference type="EMBL" id="CP027670">
    <property type="protein sequence ID" value="AVO43419.1"/>
    <property type="molecule type" value="Genomic_DNA"/>
</dbReference>
<keyword evidence="1" id="KW-0614">Plasmid</keyword>